<dbReference type="EMBL" id="JBJQND010000016">
    <property type="protein sequence ID" value="KAL3847974.1"/>
    <property type="molecule type" value="Genomic_DNA"/>
</dbReference>
<organism evidence="3 4">
    <name type="scientific">Sinanodonta woodiana</name>
    <name type="common">Chinese pond mussel</name>
    <name type="synonym">Anodonta woodiana</name>
    <dbReference type="NCBI Taxonomy" id="1069815"/>
    <lineage>
        <taxon>Eukaryota</taxon>
        <taxon>Metazoa</taxon>
        <taxon>Spiralia</taxon>
        <taxon>Lophotrochozoa</taxon>
        <taxon>Mollusca</taxon>
        <taxon>Bivalvia</taxon>
        <taxon>Autobranchia</taxon>
        <taxon>Heteroconchia</taxon>
        <taxon>Palaeoheterodonta</taxon>
        <taxon>Unionida</taxon>
        <taxon>Unionoidea</taxon>
        <taxon>Unionidae</taxon>
        <taxon>Unioninae</taxon>
        <taxon>Sinanodonta</taxon>
    </lineage>
</organism>
<dbReference type="PANTHER" id="PTHR47022">
    <property type="entry name" value="BTB AND MATH DOMAIN-CONTAINING PROTEIN 36-RELATED"/>
    <property type="match status" value="1"/>
</dbReference>
<feature type="domain" description="BTB" evidence="2">
    <location>
        <begin position="30"/>
        <end position="125"/>
    </location>
</feature>
<name>A0ABD3UEN8_SINWO</name>
<gene>
    <name evidence="3" type="ORF">ACJMK2_018861</name>
</gene>
<dbReference type="PANTHER" id="PTHR47022:SF1">
    <property type="entry name" value="BTB AND MATH DOMAIN-CONTAINING PROTEIN 36-RELATED"/>
    <property type="match status" value="1"/>
</dbReference>
<comment type="caution">
    <text evidence="3">The sequence shown here is derived from an EMBL/GenBank/DDBJ whole genome shotgun (WGS) entry which is preliminary data.</text>
</comment>
<sequence>MAGAKEIAGKNLNKPKVRQPPTPFQKTAWTDLVIVVGEDELFFNKYPLVMTSPLLKKALTESDDPARLVLKDDTYYAVLDFLSCLHPEESTPITDKNLENVISMAHKYQHKGMLSRCEEYLQTAISKTGKSNSDLCFYIHIAEEYGLPSLVEVAESSTRAEENWFITKGGMQSSRYFKGLSTKTQMALMCTRLTYLEDQLLSVRYDTRGKVKCKCLDWLV</sequence>
<protein>
    <recommendedName>
        <fullName evidence="2">BTB domain-containing protein</fullName>
    </recommendedName>
</protein>
<evidence type="ECO:0000256" key="1">
    <source>
        <dbReference type="SAM" id="MobiDB-lite"/>
    </source>
</evidence>
<dbReference type="AlphaFoldDB" id="A0ABD3UEN8"/>
<accession>A0ABD3UEN8</accession>
<dbReference type="Pfam" id="PF00651">
    <property type="entry name" value="BTB"/>
    <property type="match status" value="1"/>
</dbReference>
<evidence type="ECO:0000313" key="4">
    <source>
        <dbReference type="Proteomes" id="UP001634394"/>
    </source>
</evidence>
<dbReference type="InterPro" id="IPR011333">
    <property type="entry name" value="SKP1/BTB/POZ_sf"/>
</dbReference>
<feature type="region of interest" description="Disordered" evidence="1">
    <location>
        <begin position="1"/>
        <end position="22"/>
    </location>
</feature>
<evidence type="ECO:0000313" key="3">
    <source>
        <dbReference type="EMBL" id="KAL3847974.1"/>
    </source>
</evidence>
<reference evidence="3 4" key="1">
    <citation type="submission" date="2024-11" db="EMBL/GenBank/DDBJ databases">
        <title>Chromosome-level genome assembly of the freshwater bivalve Anodonta woodiana.</title>
        <authorList>
            <person name="Chen X."/>
        </authorList>
    </citation>
    <scope>NUCLEOTIDE SEQUENCE [LARGE SCALE GENOMIC DNA]</scope>
    <source>
        <strain evidence="3">MN2024</strain>
        <tissue evidence="3">Gills</tissue>
    </source>
</reference>
<dbReference type="Proteomes" id="UP001634394">
    <property type="component" value="Unassembled WGS sequence"/>
</dbReference>
<dbReference type="Gene3D" id="3.30.710.10">
    <property type="entry name" value="Potassium Channel Kv1.1, Chain A"/>
    <property type="match status" value="1"/>
</dbReference>
<evidence type="ECO:0000259" key="2">
    <source>
        <dbReference type="SMART" id="SM00225"/>
    </source>
</evidence>
<keyword evidence="4" id="KW-1185">Reference proteome</keyword>
<dbReference type="SMART" id="SM00225">
    <property type="entry name" value="BTB"/>
    <property type="match status" value="1"/>
</dbReference>
<dbReference type="InterPro" id="IPR000210">
    <property type="entry name" value="BTB/POZ_dom"/>
</dbReference>
<dbReference type="SUPFAM" id="SSF54695">
    <property type="entry name" value="POZ domain"/>
    <property type="match status" value="1"/>
</dbReference>
<proteinExistence type="predicted"/>